<dbReference type="STRING" id="151549.A0A4C1T7L7"/>
<dbReference type="AlphaFoldDB" id="A0A4C1T7L7"/>
<comment type="caution">
    <text evidence="3">The sequence shown here is derived from an EMBL/GenBank/DDBJ whole genome shotgun (WGS) entry which is preliminary data.</text>
</comment>
<name>A0A4C1T7L7_EUMVA</name>
<feature type="compositionally biased region" description="Gly residues" evidence="1">
    <location>
        <begin position="582"/>
        <end position="593"/>
    </location>
</feature>
<sequence length="722" mass="78441">MEQFMNALKSAEADKADEYGRISPKILKEDAGTNGKSAVQILAKSKRDRINLSDEFRDGLTSTAVNNKNIDAVHRAIETDRHMTYHETRASLGICMNQIESILHKHFGMKKLYSRWIPHSLIDAQKTDHVTCNAMDTRFKEGASNLVRDILTGDETWFYCYDSKTKQQSTVWAYRNELKPIKVARERSAYDETLPRNNDNEDVIVIVSGAAGAGAPALTSKGTRGAVRGAGAGGAPLNVVAQAPQATAASAHALPHVLRRQKICDSHRTARRAPPHNTRAPDFDTHTTMYKTVRHGENSLQYTILPQTEEILTNSGLRGKGRDYSPSVHVRRARRRSTARCVALVALGSLAALALALVPLYAMHGALIVRRGLESPATPAPFLPTGRDIGKTRKKDLKMTANLLIFDPDVRSSETPSRSMIGAATPPWVGIPALKPWRATEVATPPTPTFHERGAAPLFDSTSELASLGGLDVLRSHDKDSIITPTVTPEPTTSQRPRPAAAQTRAGAAASTTSPATPSTNFYLITMKPTERGRTTTSQTEESEHQKMNDLKETLLEAENDEEVKESLEDDEVFSLPPLEPVGGGGSPGGPAGSAGDAGDDVTVSRTGGWYGARWPFVDTSSYFQWTGYSPGDNLLLPLLVAALSSLALVLLLALALRRRHRAHCTKAQVGKILRSILTQAVLAMTLLTQFVPQRTSQAATSNPHWASVAGLKLHPSIEIKR</sequence>
<feature type="transmembrane region" description="Helical" evidence="2">
    <location>
        <begin position="341"/>
        <end position="362"/>
    </location>
</feature>
<dbReference type="PANTHER" id="PTHR46060:SF1">
    <property type="entry name" value="MARINER MOS1 TRANSPOSASE-LIKE PROTEIN"/>
    <property type="match status" value="1"/>
</dbReference>
<dbReference type="GO" id="GO:0003676">
    <property type="term" value="F:nucleic acid binding"/>
    <property type="evidence" value="ECO:0007669"/>
    <property type="project" value="InterPro"/>
</dbReference>
<feature type="region of interest" description="Disordered" evidence="1">
    <location>
        <begin position="479"/>
        <end position="601"/>
    </location>
</feature>
<keyword evidence="2" id="KW-0472">Membrane</keyword>
<keyword evidence="2" id="KW-0812">Transmembrane</keyword>
<evidence type="ECO:0000313" key="4">
    <source>
        <dbReference type="Proteomes" id="UP000299102"/>
    </source>
</evidence>
<dbReference type="EMBL" id="BGZK01000034">
    <property type="protein sequence ID" value="GBP09271.1"/>
    <property type="molecule type" value="Genomic_DNA"/>
</dbReference>
<gene>
    <name evidence="3" type="ORF">EVAR_4117_1</name>
</gene>
<feature type="compositionally biased region" description="Low complexity" evidence="1">
    <location>
        <begin position="484"/>
        <end position="520"/>
    </location>
</feature>
<evidence type="ECO:0000256" key="2">
    <source>
        <dbReference type="SAM" id="Phobius"/>
    </source>
</evidence>
<keyword evidence="2" id="KW-1133">Transmembrane helix</keyword>
<dbReference type="Gene3D" id="3.30.420.10">
    <property type="entry name" value="Ribonuclease H-like superfamily/Ribonuclease H"/>
    <property type="match status" value="1"/>
</dbReference>
<accession>A0A4C1T7L7</accession>
<feature type="compositionally biased region" description="Acidic residues" evidence="1">
    <location>
        <begin position="556"/>
        <end position="573"/>
    </location>
</feature>
<dbReference type="OrthoDB" id="7432796at2759"/>
<dbReference type="InterPro" id="IPR036397">
    <property type="entry name" value="RNaseH_sf"/>
</dbReference>
<dbReference type="Proteomes" id="UP000299102">
    <property type="component" value="Unassembled WGS sequence"/>
</dbReference>
<keyword evidence="4" id="KW-1185">Reference proteome</keyword>
<protein>
    <submittedName>
        <fullName evidence="3">Uncharacterized protein</fullName>
    </submittedName>
</protein>
<organism evidence="3 4">
    <name type="scientific">Eumeta variegata</name>
    <name type="common">Bagworm moth</name>
    <name type="synonym">Eumeta japonica</name>
    <dbReference type="NCBI Taxonomy" id="151549"/>
    <lineage>
        <taxon>Eukaryota</taxon>
        <taxon>Metazoa</taxon>
        <taxon>Ecdysozoa</taxon>
        <taxon>Arthropoda</taxon>
        <taxon>Hexapoda</taxon>
        <taxon>Insecta</taxon>
        <taxon>Pterygota</taxon>
        <taxon>Neoptera</taxon>
        <taxon>Endopterygota</taxon>
        <taxon>Lepidoptera</taxon>
        <taxon>Glossata</taxon>
        <taxon>Ditrysia</taxon>
        <taxon>Tineoidea</taxon>
        <taxon>Psychidae</taxon>
        <taxon>Oiketicinae</taxon>
        <taxon>Eumeta</taxon>
    </lineage>
</organism>
<reference evidence="3 4" key="1">
    <citation type="journal article" date="2019" name="Commun. Biol.">
        <title>The bagworm genome reveals a unique fibroin gene that provides high tensile strength.</title>
        <authorList>
            <person name="Kono N."/>
            <person name="Nakamura H."/>
            <person name="Ohtoshi R."/>
            <person name="Tomita M."/>
            <person name="Numata K."/>
            <person name="Arakawa K."/>
        </authorList>
    </citation>
    <scope>NUCLEOTIDE SEQUENCE [LARGE SCALE GENOMIC DNA]</scope>
</reference>
<proteinExistence type="predicted"/>
<evidence type="ECO:0000313" key="3">
    <source>
        <dbReference type="EMBL" id="GBP09271.1"/>
    </source>
</evidence>
<evidence type="ECO:0000256" key="1">
    <source>
        <dbReference type="SAM" id="MobiDB-lite"/>
    </source>
</evidence>
<feature type="compositionally biased region" description="Basic and acidic residues" evidence="1">
    <location>
        <begin position="542"/>
        <end position="555"/>
    </location>
</feature>
<dbReference type="PANTHER" id="PTHR46060">
    <property type="entry name" value="MARINER MOS1 TRANSPOSASE-LIKE PROTEIN"/>
    <property type="match status" value="1"/>
</dbReference>
<dbReference type="InterPro" id="IPR052709">
    <property type="entry name" value="Transposase-MT_Hybrid"/>
</dbReference>
<feature type="transmembrane region" description="Helical" evidence="2">
    <location>
        <begin position="635"/>
        <end position="657"/>
    </location>
</feature>